<dbReference type="Proteomes" id="UP001144205">
    <property type="component" value="Unassembled WGS sequence"/>
</dbReference>
<dbReference type="InterPro" id="IPR036291">
    <property type="entry name" value="NAD(P)-bd_dom_sf"/>
</dbReference>
<protein>
    <recommendedName>
        <fullName evidence="4">2-dehydropantoate 2-reductase</fullName>
        <ecNumber evidence="3">1.1.1.169</ecNumber>
    </recommendedName>
    <alternativeName>
        <fullName evidence="8">Ketopantoate reductase</fullName>
    </alternativeName>
</protein>
<dbReference type="InterPro" id="IPR013752">
    <property type="entry name" value="KPA_reductase"/>
</dbReference>
<dbReference type="InterPro" id="IPR050838">
    <property type="entry name" value="Ketopantoate_reductase"/>
</dbReference>
<dbReference type="PANTHER" id="PTHR43765:SF2">
    <property type="entry name" value="2-DEHYDROPANTOATE 2-REDUCTASE"/>
    <property type="match status" value="1"/>
</dbReference>
<dbReference type="Gene3D" id="3.40.50.720">
    <property type="entry name" value="NAD(P)-binding Rossmann-like Domain"/>
    <property type="match status" value="1"/>
</dbReference>
<evidence type="ECO:0000313" key="13">
    <source>
        <dbReference type="Proteomes" id="UP001144205"/>
    </source>
</evidence>
<keyword evidence="6" id="KW-0521">NADP</keyword>
<dbReference type="SUPFAM" id="SSF51735">
    <property type="entry name" value="NAD(P)-binding Rossmann-fold domains"/>
    <property type="match status" value="1"/>
</dbReference>
<dbReference type="SUPFAM" id="SSF48179">
    <property type="entry name" value="6-phosphogluconate dehydrogenase C-terminal domain-like"/>
    <property type="match status" value="1"/>
</dbReference>
<dbReference type="PANTHER" id="PTHR43765">
    <property type="entry name" value="2-DEHYDROPANTOATE 2-REDUCTASE-RELATED"/>
    <property type="match status" value="1"/>
</dbReference>
<dbReference type="RefSeq" id="WP_281840461.1">
    <property type="nucleotide sequence ID" value="NZ_BROH01000001.1"/>
</dbReference>
<comment type="caution">
    <text evidence="12">The sequence shown here is derived from an EMBL/GenBank/DDBJ whole genome shotgun (WGS) entry which is preliminary data.</text>
</comment>
<dbReference type="Pfam" id="PF02558">
    <property type="entry name" value="ApbA"/>
    <property type="match status" value="1"/>
</dbReference>
<accession>A0ABQ5LNA7</accession>
<name>A0ABQ5LNA7_9RHOB</name>
<dbReference type="InterPro" id="IPR008927">
    <property type="entry name" value="6-PGluconate_DH-like_C_sf"/>
</dbReference>
<evidence type="ECO:0000259" key="10">
    <source>
        <dbReference type="Pfam" id="PF02558"/>
    </source>
</evidence>
<dbReference type="EC" id="1.1.1.169" evidence="3"/>
<evidence type="ECO:0000256" key="8">
    <source>
        <dbReference type="ARBA" id="ARBA00032024"/>
    </source>
</evidence>
<evidence type="ECO:0000256" key="1">
    <source>
        <dbReference type="ARBA" id="ARBA00004994"/>
    </source>
</evidence>
<evidence type="ECO:0000256" key="2">
    <source>
        <dbReference type="ARBA" id="ARBA00007870"/>
    </source>
</evidence>
<reference evidence="12" key="1">
    <citation type="journal article" date="2023" name="Int. J. Syst. Evol. Microbiol.">
        <title>Sinisalibacter aestuarii sp. nov., isolated from estuarine sediment of the Arakawa River.</title>
        <authorList>
            <person name="Arafat S.T."/>
            <person name="Hirano S."/>
            <person name="Sato A."/>
            <person name="Takeuchi K."/>
            <person name="Yasuda T."/>
            <person name="Terahara T."/>
            <person name="Hamada M."/>
            <person name="Kobayashi T."/>
        </authorList>
    </citation>
    <scope>NUCLEOTIDE SEQUENCE</scope>
    <source>
        <strain evidence="12">B-399</strain>
    </source>
</reference>
<dbReference type="Pfam" id="PF08546">
    <property type="entry name" value="ApbA_C"/>
    <property type="match status" value="1"/>
</dbReference>
<comment type="similarity">
    <text evidence="2">Belongs to the ketopantoate reductase family.</text>
</comment>
<gene>
    <name evidence="12" type="ORF">STA1M1_03640</name>
</gene>
<evidence type="ECO:0000259" key="11">
    <source>
        <dbReference type="Pfam" id="PF08546"/>
    </source>
</evidence>
<sequence length="320" mass="32952">MRIVVYGTGAIGGTVAAALTHAGQPVTAIARGAQLDAIRAHGLRLRSPEQDFTVALDVVDSPQAARIGAGDAILLAMKGQHTDMALEALRAAGVTDQPIFCLQNGVANERRALRLFPNVHGVTVMMPVAFRRPGEVISYSKPQFGVFDIGRAVGGHDAADIALAEAVTAGNIAGYVSDSVMASKYGKLLLNLNNIVGAAFGPDADTGALKARARAEAEAVLTAAGIAWQDVGVSDARRVKHMSMSDVPGVEPFGSSTAQSLERGTGSVETDWLNGEIVLLGRLHGVATPVNAWLTGLAARLARQGAAPGSVPLSDVPALG</sequence>
<evidence type="ECO:0000313" key="12">
    <source>
        <dbReference type="EMBL" id="GKY86495.1"/>
    </source>
</evidence>
<evidence type="ECO:0000256" key="7">
    <source>
        <dbReference type="ARBA" id="ARBA00023002"/>
    </source>
</evidence>
<comment type="pathway">
    <text evidence="1">Cofactor biosynthesis; (R)-pantothenate biosynthesis; (R)-pantoate from 3-methyl-2-oxobutanoate: step 2/2.</text>
</comment>
<proteinExistence type="inferred from homology"/>
<dbReference type="InterPro" id="IPR013332">
    <property type="entry name" value="KPR_N"/>
</dbReference>
<comment type="catalytic activity">
    <reaction evidence="9">
        <text>(R)-pantoate + NADP(+) = 2-dehydropantoate + NADPH + H(+)</text>
        <dbReference type="Rhea" id="RHEA:16233"/>
        <dbReference type="ChEBI" id="CHEBI:11561"/>
        <dbReference type="ChEBI" id="CHEBI:15378"/>
        <dbReference type="ChEBI" id="CHEBI:15980"/>
        <dbReference type="ChEBI" id="CHEBI:57783"/>
        <dbReference type="ChEBI" id="CHEBI:58349"/>
        <dbReference type="EC" id="1.1.1.169"/>
    </reaction>
</comment>
<dbReference type="EMBL" id="BROH01000001">
    <property type="protein sequence ID" value="GKY86495.1"/>
    <property type="molecule type" value="Genomic_DNA"/>
</dbReference>
<keyword evidence="5" id="KW-0566">Pantothenate biosynthesis</keyword>
<evidence type="ECO:0000256" key="6">
    <source>
        <dbReference type="ARBA" id="ARBA00022857"/>
    </source>
</evidence>
<evidence type="ECO:0000256" key="3">
    <source>
        <dbReference type="ARBA" id="ARBA00013014"/>
    </source>
</evidence>
<feature type="domain" description="Ketopantoate reductase C-terminal" evidence="11">
    <location>
        <begin position="207"/>
        <end position="299"/>
    </location>
</feature>
<evidence type="ECO:0000256" key="9">
    <source>
        <dbReference type="ARBA" id="ARBA00048793"/>
    </source>
</evidence>
<organism evidence="12 13">
    <name type="scientific">Sinisalibacter aestuarii</name>
    <dbReference type="NCBI Taxonomy" id="2949426"/>
    <lineage>
        <taxon>Bacteria</taxon>
        <taxon>Pseudomonadati</taxon>
        <taxon>Pseudomonadota</taxon>
        <taxon>Alphaproteobacteria</taxon>
        <taxon>Rhodobacterales</taxon>
        <taxon>Roseobacteraceae</taxon>
        <taxon>Sinisalibacter</taxon>
    </lineage>
</organism>
<dbReference type="InterPro" id="IPR013328">
    <property type="entry name" value="6PGD_dom2"/>
</dbReference>
<keyword evidence="7" id="KW-0560">Oxidoreductase</keyword>
<feature type="domain" description="Ketopantoate reductase N-terminal" evidence="10">
    <location>
        <begin position="3"/>
        <end position="136"/>
    </location>
</feature>
<dbReference type="Gene3D" id="1.10.1040.10">
    <property type="entry name" value="N-(1-d-carboxylethyl)-l-norvaline Dehydrogenase, domain 2"/>
    <property type="match status" value="1"/>
</dbReference>
<keyword evidence="13" id="KW-1185">Reference proteome</keyword>
<evidence type="ECO:0000256" key="5">
    <source>
        <dbReference type="ARBA" id="ARBA00022655"/>
    </source>
</evidence>
<evidence type="ECO:0000256" key="4">
    <source>
        <dbReference type="ARBA" id="ARBA00019465"/>
    </source>
</evidence>